<dbReference type="GO" id="GO:0003774">
    <property type="term" value="F:cytoskeletal motor activity"/>
    <property type="evidence" value="ECO:0007669"/>
    <property type="project" value="InterPro"/>
</dbReference>
<dbReference type="PIRSF" id="PIRSF004862">
    <property type="entry name" value="FliF"/>
    <property type="match status" value="1"/>
</dbReference>
<dbReference type="NCBIfam" id="TIGR00206">
    <property type="entry name" value="fliF"/>
    <property type="match status" value="1"/>
</dbReference>
<keyword evidence="6 11" id="KW-1133">Transmembrane helix</keyword>
<proteinExistence type="inferred from homology"/>
<keyword evidence="4" id="KW-1003">Cell membrane</keyword>
<dbReference type="KEGG" id="tcm:HL41_00545"/>
<dbReference type="PANTHER" id="PTHR30046">
    <property type="entry name" value="FLAGELLAR M-RING PROTEIN"/>
    <property type="match status" value="1"/>
</dbReference>
<dbReference type="EMBL" id="CP008796">
    <property type="protein sequence ID" value="AIH03440.1"/>
    <property type="molecule type" value="Genomic_DNA"/>
</dbReference>
<feature type="transmembrane region" description="Helical" evidence="11">
    <location>
        <begin position="26"/>
        <end position="46"/>
    </location>
</feature>
<dbReference type="InterPro" id="IPR000067">
    <property type="entry name" value="FlgMring_FliF"/>
</dbReference>
<keyword evidence="7 11" id="KW-0472">Membrane</keyword>
<evidence type="ECO:0000256" key="7">
    <source>
        <dbReference type="ARBA" id="ARBA00023136"/>
    </source>
</evidence>
<evidence type="ECO:0000256" key="10">
    <source>
        <dbReference type="SAM" id="MobiDB-lite"/>
    </source>
</evidence>
<dbReference type="InterPro" id="IPR006182">
    <property type="entry name" value="FliF_N_dom"/>
</dbReference>
<dbReference type="HOGENOM" id="CLU_028108_1_1_0"/>
<dbReference type="Gene3D" id="3.30.300.30">
    <property type="match status" value="1"/>
</dbReference>
<organism evidence="14 15">
    <name type="scientific">Thermodesulfobacterium commune DSM 2178</name>
    <dbReference type="NCBI Taxonomy" id="289377"/>
    <lineage>
        <taxon>Bacteria</taxon>
        <taxon>Pseudomonadati</taxon>
        <taxon>Thermodesulfobacteriota</taxon>
        <taxon>Thermodesulfobacteria</taxon>
        <taxon>Thermodesulfobacteriales</taxon>
        <taxon>Thermodesulfobacteriaceae</taxon>
        <taxon>Thermodesulfobacterium</taxon>
    </lineage>
</organism>
<dbReference type="GO" id="GO:0009431">
    <property type="term" value="C:bacterial-type flagellum basal body, MS ring"/>
    <property type="evidence" value="ECO:0007669"/>
    <property type="project" value="InterPro"/>
</dbReference>
<keyword evidence="15" id="KW-1185">Reference proteome</keyword>
<evidence type="ECO:0000256" key="2">
    <source>
        <dbReference type="ARBA" id="ARBA00004651"/>
    </source>
</evidence>
<protein>
    <recommendedName>
        <fullName evidence="9">Flagellar M-ring protein</fullName>
    </recommendedName>
</protein>
<evidence type="ECO:0000313" key="14">
    <source>
        <dbReference type="EMBL" id="AIH03440.1"/>
    </source>
</evidence>
<evidence type="ECO:0000256" key="6">
    <source>
        <dbReference type="ARBA" id="ARBA00022989"/>
    </source>
</evidence>
<reference evidence="14 15" key="1">
    <citation type="journal article" date="2015" name="Genome Announc.">
        <title>Genome Sequence of a Sulfate-Reducing Thermophilic Bacterium, Thermodesulfobacterium commune DSM 2178T (Phylum Thermodesulfobacteria).</title>
        <authorList>
            <person name="Bhatnagar S."/>
            <person name="Badger J.H."/>
            <person name="Madupu R."/>
            <person name="Khouri H.M."/>
            <person name="O'Connor E.M."/>
            <person name="Robb F.T."/>
            <person name="Ward N.L."/>
            <person name="Eisen J.A."/>
        </authorList>
    </citation>
    <scope>NUCLEOTIDE SEQUENCE [LARGE SCALE GENOMIC DNA]</scope>
    <source>
        <strain evidence="14 15">DSM 2178</strain>
    </source>
</reference>
<keyword evidence="5 11" id="KW-0812">Transmembrane</keyword>
<dbReference type="Proteomes" id="UP000028481">
    <property type="component" value="Chromosome"/>
</dbReference>
<keyword evidence="8 9" id="KW-0975">Bacterial flagellum</keyword>
<dbReference type="PaxDb" id="289377-HL41_00545"/>
<dbReference type="PANTHER" id="PTHR30046:SF0">
    <property type="entry name" value="FLAGELLAR M-RING PROTEIN"/>
    <property type="match status" value="1"/>
</dbReference>
<feature type="domain" description="Flagellar M-ring N-terminal" evidence="12">
    <location>
        <begin position="47"/>
        <end position="216"/>
    </location>
</feature>
<feature type="transmembrane region" description="Helical" evidence="11">
    <location>
        <begin position="425"/>
        <end position="443"/>
    </location>
</feature>
<evidence type="ECO:0000256" key="5">
    <source>
        <dbReference type="ARBA" id="ARBA00022692"/>
    </source>
</evidence>
<sequence length="523" mass="57964">MAMPNLRELPGQLKEFWTRLDNRKRFMLIGGSLGLTLLLVLGVWLVSKPNWGLLYRGMDEATNHQIIQYLKEQKIPYKVDPDGSIYVPKDKVPELRMEIAGKGLVGGYRGPGFELFDKEQMGLTEFQEKVNYQRALEGELARSIQGIKGIKSVRVHLAMPKESLFIEEEKPPKASVLIELLPGYELTPNQIRGIINFVSGAVPKLDPKNVTIVDATTGKSIKLPSEEEEFTTTQLAYKKKIEEEFKTKIEDMLEKALGPGKAVAQVAVEISFDKEKLVEETYDPEGTAVVSEEAEEEQKTSRGPTEGGVAGVKGTLEQKFEATSPEQGQGETYSKKRVVKNYEVSKKVRNLEISPGSIKKISVAVLVDKSVLADNSTEKVVWLENLVKGAIGYNPDRGDEVKVEVKEFSKPPVVKPGMMDYVAKFYKPLLLILGLIVLYLLVIRPLLKSIAPKPAPAPGIEPVAEAVPPTLEAKVAEEEGPLPHEIALGIIQSQPEKAAMLVKKWLLEESIEERKKALAEAGY</sequence>
<dbReference type="Pfam" id="PF01514">
    <property type="entry name" value="YscJ_FliF"/>
    <property type="match status" value="1"/>
</dbReference>
<evidence type="ECO:0000256" key="8">
    <source>
        <dbReference type="ARBA" id="ARBA00023143"/>
    </source>
</evidence>
<dbReference type="GO" id="GO:0005886">
    <property type="term" value="C:plasma membrane"/>
    <property type="evidence" value="ECO:0007669"/>
    <property type="project" value="UniProtKB-SubCell"/>
</dbReference>
<dbReference type="InterPro" id="IPR045851">
    <property type="entry name" value="AMP-bd_C_sf"/>
</dbReference>
<comment type="subcellular location">
    <subcellularLocation>
        <location evidence="1 9">Bacterial flagellum basal body</location>
    </subcellularLocation>
    <subcellularLocation>
        <location evidence="2">Cell membrane</location>
        <topology evidence="2">Multi-pass membrane protein</topology>
    </subcellularLocation>
</comment>
<dbReference type="InterPro" id="IPR043427">
    <property type="entry name" value="YscJ/FliF"/>
</dbReference>
<dbReference type="STRING" id="289377.HL41_00545"/>
<evidence type="ECO:0000259" key="12">
    <source>
        <dbReference type="Pfam" id="PF01514"/>
    </source>
</evidence>
<comment type="similarity">
    <text evidence="3 9">Belongs to the FliF family.</text>
</comment>
<evidence type="ECO:0000259" key="13">
    <source>
        <dbReference type="Pfam" id="PF08345"/>
    </source>
</evidence>
<comment type="function">
    <text evidence="9">The M ring may be actively involved in energy transduction.</text>
</comment>
<accession>A0A075WR61</accession>
<evidence type="ECO:0000256" key="4">
    <source>
        <dbReference type="ARBA" id="ARBA00022475"/>
    </source>
</evidence>
<dbReference type="PRINTS" id="PR01009">
    <property type="entry name" value="FLGMRINGFLIF"/>
</dbReference>
<dbReference type="eggNOG" id="COG1766">
    <property type="taxonomic scope" value="Bacteria"/>
</dbReference>
<evidence type="ECO:0000256" key="1">
    <source>
        <dbReference type="ARBA" id="ARBA00004117"/>
    </source>
</evidence>
<evidence type="ECO:0000256" key="3">
    <source>
        <dbReference type="ARBA" id="ARBA00007971"/>
    </source>
</evidence>
<name>A0A075WR61_9BACT</name>
<dbReference type="GO" id="GO:0071973">
    <property type="term" value="P:bacterial-type flagellum-dependent cell motility"/>
    <property type="evidence" value="ECO:0007669"/>
    <property type="project" value="InterPro"/>
</dbReference>
<gene>
    <name evidence="14" type="ORF">HL41_00545</name>
</gene>
<feature type="domain" description="Flagellar M-ring C-terminal" evidence="13">
    <location>
        <begin position="253"/>
        <end position="408"/>
    </location>
</feature>
<evidence type="ECO:0000256" key="9">
    <source>
        <dbReference type="PIRNR" id="PIRNR004862"/>
    </source>
</evidence>
<dbReference type="InterPro" id="IPR013556">
    <property type="entry name" value="Flag_M-ring_C"/>
</dbReference>
<feature type="region of interest" description="Disordered" evidence="10">
    <location>
        <begin position="286"/>
        <end position="311"/>
    </location>
</feature>
<dbReference type="Pfam" id="PF08345">
    <property type="entry name" value="YscJ_FliF_C"/>
    <property type="match status" value="1"/>
</dbReference>
<evidence type="ECO:0000256" key="11">
    <source>
        <dbReference type="SAM" id="Phobius"/>
    </source>
</evidence>
<evidence type="ECO:0000313" key="15">
    <source>
        <dbReference type="Proteomes" id="UP000028481"/>
    </source>
</evidence>
<dbReference type="AlphaFoldDB" id="A0A075WR61"/>